<keyword evidence="1" id="KW-0472">Membrane</keyword>
<keyword evidence="1" id="KW-0812">Transmembrane</keyword>
<keyword evidence="1" id="KW-1133">Transmembrane helix</keyword>
<name>A0A0F3NL92_ANAPH</name>
<evidence type="ECO:0000313" key="3">
    <source>
        <dbReference type="Proteomes" id="UP000033754"/>
    </source>
</evidence>
<dbReference type="PATRIC" id="fig|1359161.3.peg.306"/>
<protein>
    <submittedName>
        <fullName evidence="2">Uncharacterized protein</fullName>
    </submittedName>
</protein>
<dbReference type="AlphaFoldDB" id="A0A0F3NL92"/>
<evidence type="ECO:0000313" key="2">
    <source>
        <dbReference type="EMBL" id="KJV68482.1"/>
    </source>
</evidence>
<proteinExistence type="predicted"/>
<dbReference type="Proteomes" id="UP000033754">
    <property type="component" value="Unassembled WGS sequence"/>
</dbReference>
<comment type="caution">
    <text evidence="2">The sequence shown here is derived from an EMBL/GenBank/DDBJ whole genome shotgun (WGS) entry which is preliminary data.</text>
</comment>
<evidence type="ECO:0000256" key="1">
    <source>
        <dbReference type="SAM" id="Phobius"/>
    </source>
</evidence>
<organism evidence="2 3">
    <name type="scientific">Anaplasma phagocytophilum str. NCH-1</name>
    <dbReference type="NCBI Taxonomy" id="1359161"/>
    <lineage>
        <taxon>Bacteria</taxon>
        <taxon>Pseudomonadati</taxon>
        <taxon>Pseudomonadota</taxon>
        <taxon>Alphaproteobacteria</taxon>
        <taxon>Rickettsiales</taxon>
        <taxon>Anaplasmataceae</taxon>
        <taxon>Anaplasma</taxon>
        <taxon>phagocytophilum group</taxon>
    </lineage>
</organism>
<accession>A0A0F3NL92</accession>
<gene>
    <name evidence="2" type="ORF">EPHNCH_0295</name>
</gene>
<feature type="transmembrane region" description="Helical" evidence="1">
    <location>
        <begin position="12"/>
        <end position="32"/>
    </location>
</feature>
<sequence length="45" mass="5122">MHEFGNLLNFSMSLTVISPMQILCCCGTFLAFPEAFSRLCYDLTR</sequence>
<reference evidence="2 3" key="1">
    <citation type="submission" date="2015-01" db="EMBL/GenBank/DDBJ databases">
        <title>Genome Sequencing of Rickettsiales.</title>
        <authorList>
            <person name="Daugherty S.C."/>
            <person name="Su Q."/>
            <person name="Abolude K."/>
            <person name="Beier-Sexton M."/>
            <person name="Carlyon J.A."/>
            <person name="Carter R."/>
            <person name="Day N.P."/>
            <person name="Dumler S.J."/>
            <person name="Dyachenko V."/>
            <person name="Godinez A."/>
            <person name="Kurtti T.J."/>
            <person name="Lichay M."/>
            <person name="Mullins K.E."/>
            <person name="Ott S."/>
            <person name="Pappas-Brown V."/>
            <person name="Paris D.H."/>
            <person name="Patel P."/>
            <person name="Richards A.L."/>
            <person name="Sadzewicz L."/>
            <person name="Sears K."/>
            <person name="Seidman D."/>
            <person name="Sengamalay N."/>
            <person name="Stenos J."/>
            <person name="Tallon L.J."/>
            <person name="Vincent G."/>
            <person name="Fraser C.M."/>
            <person name="Munderloh U."/>
            <person name="Dunning-Hotopp J.C."/>
        </authorList>
    </citation>
    <scope>NUCLEOTIDE SEQUENCE [LARGE SCALE GENOMIC DNA]</scope>
    <source>
        <strain evidence="2 3">NCH-1</strain>
    </source>
</reference>
<dbReference type="EMBL" id="LANT01000001">
    <property type="protein sequence ID" value="KJV68482.1"/>
    <property type="molecule type" value="Genomic_DNA"/>
</dbReference>